<keyword evidence="3" id="KW-0050">Antiport</keyword>
<feature type="transmembrane region" description="Helical" evidence="9">
    <location>
        <begin position="243"/>
        <end position="260"/>
    </location>
</feature>
<dbReference type="InterPro" id="IPR038770">
    <property type="entry name" value="Na+/solute_symporter_sf"/>
</dbReference>
<reference evidence="11 12" key="1">
    <citation type="submission" date="2018-11" db="EMBL/GenBank/DDBJ databases">
        <title>Novel bacteria species description.</title>
        <authorList>
            <person name="Han J.-H."/>
        </authorList>
    </citation>
    <scope>NUCLEOTIDE SEQUENCE [LARGE SCALE GENOMIC DNA]</scope>
    <source>
        <strain evidence="11 12">KCTC23259</strain>
    </source>
</reference>
<proteinExistence type="predicted"/>
<keyword evidence="6 9" id="KW-1133">Transmembrane helix</keyword>
<evidence type="ECO:0000256" key="3">
    <source>
        <dbReference type="ARBA" id="ARBA00022449"/>
    </source>
</evidence>
<keyword evidence="12" id="KW-1185">Reference proteome</keyword>
<comment type="caution">
    <text evidence="11">The sequence shown here is derived from an EMBL/GenBank/DDBJ whole genome shotgun (WGS) entry which is preliminary data.</text>
</comment>
<dbReference type="GO" id="GO:0015297">
    <property type="term" value="F:antiporter activity"/>
    <property type="evidence" value="ECO:0007669"/>
    <property type="project" value="UniProtKB-KW"/>
</dbReference>
<evidence type="ECO:0000256" key="6">
    <source>
        <dbReference type="ARBA" id="ARBA00022989"/>
    </source>
</evidence>
<evidence type="ECO:0000259" key="10">
    <source>
        <dbReference type="Pfam" id="PF00999"/>
    </source>
</evidence>
<dbReference type="EMBL" id="RJUF01000179">
    <property type="protein sequence ID" value="MCP9764974.1"/>
    <property type="molecule type" value="Genomic_DNA"/>
</dbReference>
<accession>A0AAE3H4E4</accession>
<feature type="transmembrane region" description="Helical" evidence="9">
    <location>
        <begin position="215"/>
        <end position="236"/>
    </location>
</feature>
<dbReference type="InterPro" id="IPR006153">
    <property type="entry name" value="Cation/H_exchanger_TM"/>
</dbReference>
<feature type="transmembrane region" description="Helical" evidence="9">
    <location>
        <begin position="183"/>
        <end position="203"/>
    </location>
</feature>
<keyword evidence="7" id="KW-0406">Ion transport</keyword>
<feature type="domain" description="Cation/H+ exchanger transmembrane" evidence="10">
    <location>
        <begin position="48"/>
        <end position="413"/>
    </location>
</feature>
<evidence type="ECO:0000256" key="5">
    <source>
        <dbReference type="ARBA" id="ARBA00022692"/>
    </source>
</evidence>
<feature type="transmembrane region" description="Helical" evidence="9">
    <location>
        <begin position="370"/>
        <end position="389"/>
    </location>
</feature>
<evidence type="ECO:0000256" key="9">
    <source>
        <dbReference type="SAM" id="Phobius"/>
    </source>
</evidence>
<feature type="transmembrane region" description="Helical" evidence="9">
    <location>
        <begin position="401"/>
        <end position="421"/>
    </location>
</feature>
<dbReference type="PANTHER" id="PTHR32507:SF0">
    <property type="entry name" value="NA(+)_H(+) ANTIPORTER 2-RELATED"/>
    <property type="match status" value="1"/>
</dbReference>
<feature type="transmembrane region" description="Helical" evidence="9">
    <location>
        <begin position="121"/>
        <end position="143"/>
    </location>
</feature>
<dbReference type="Proteomes" id="UP001204144">
    <property type="component" value="Unassembled WGS sequence"/>
</dbReference>
<organism evidence="11 12">
    <name type="scientific">Lacihabitans soyangensis</name>
    <dbReference type="NCBI Taxonomy" id="869394"/>
    <lineage>
        <taxon>Bacteria</taxon>
        <taxon>Pseudomonadati</taxon>
        <taxon>Bacteroidota</taxon>
        <taxon>Cytophagia</taxon>
        <taxon>Cytophagales</taxon>
        <taxon>Leadbetterellaceae</taxon>
        <taxon>Lacihabitans</taxon>
    </lineage>
</organism>
<feature type="transmembrane region" description="Helical" evidence="9">
    <location>
        <begin position="64"/>
        <end position="85"/>
    </location>
</feature>
<evidence type="ECO:0000256" key="7">
    <source>
        <dbReference type="ARBA" id="ARBA00023065"/>
    </source>
</evidence>
<evidence type="ECO:0000256" key="2">
    <source>
        <dbReference type="ARBA" id="ARBA00022448"/>
    </source>
</evidence>
<evidence type="ECO:0000313" key="12">
    <source>
        <dbReference type="Proteomes" id="UP001204144"/>
    </source>
</evidence>
<sequence>MCLPILVFCRNDFRKGAKSGLFSFFCKQKSKYMQSSVLVLIFASVVILSYFFNIVSNKTRIPSVLLLMGSGMLFAFFERNTLVSAQAINKLVEVLGIMGLIMIILEASLDLHITKDKKLMIVKAFVSGLIILLASSFAIAYLLNHWLNEPFIECLIYATPLSIVSSAILIPSLGQLTPEKKEFLIYESSFSDILGILFFNYLISEGSTQPLNAVFYLGQMGLSIVLSIAFAFVLVYYLGKIKLHIKFFLIFAVLSALYALGKITHLPSLLIILFFGLIINNRQFFQDIPWVNKNIPDEESFKELEGQLKSVTAETAFLVRTFFFILFGYSIDIAKLAVQEVQILGSIIVVILLVVRLLFLRYLNPKENPLPELFLMPRGLITILLFYSIPSSRELEHFNTGILFFVILVTAVLMMIGLMSVKNEKEVVDL</sequence>
<dbReference type="GO" id="GO:1902600">
    <property type="term" value="P:proton transmembrane transport"/>
    <property type="evidence" value="ECO:0007669"/>
    <property type="project" value="InterPro"/>
</dbReference>
<dbReference type="PANTHER" id="PTHR32507">
    <property type="entry name" value="NA(+)/H(+) ANTIPORTER 1"/>
    <property type="match status" value="1"/>
</dbReference>
<gene>
    <name evidence="11" type="ORF">EGI31_18730</name>
</gene>
<feature type="transmembrane region" description="Helical" evidence="9">
    <location>
        <begin position="91"/>
        <end position="109"/>
    </location>
</feature>
<feature type="transmembrane region" description="Helical" evidence="9">
    <location>
        <begin position="343"/>
        <end position="363"/>
    </location>
</feature>
<feature type="transmembrane region" description="Helical" evidence="9">
    <location>
        <begin position="311"/>
        <end position="331"/>
    </location>
</feature>
<protein>
    <submittedName>
        <fullName evidence="11">Sodium:proton exchanger</fullName>
    </submittedName>
</protein>
<feature type="transmembrane region" description="Helical" evidence="9">
    <location>
        <begin position="32"/>
        <end position="52"/>
    </location>
</feature>
<comment type="subcellular location">
    <subcellularLocation>
        <location evidence="1">Cell membrane</location>
        <topology evidence="1">Multi-pass membrane protein</topology>
    </subcellularLocation>
</comment>
<evidence type="ECO:0000256" key="8">
    <source>
        <dbReference type="ARBA" id="ARBA00023136"/>
    </source>
</evidence>
<feature type="transmembrane region" description="Helical" evidence="9">
    <location>
        <begin position="155"/>
        <end position="176"/>
    </location>
</feature>
<keyword evidence="2" id="KW-0813">Transport</keyword>
<dbReference type="AlphaFoldDB" id="A0AAE3H4E4"/>
<evidence type="ECO:0000313" key="11">
    <source>
        <dbReference type="EMBL" id="MCP9764974.1"/>
    </source>
</evidence>
<keyword evidence="4" id="KW-1003">Cell membrane</keyword>
<name>A0AAE3H4E4_9BACT</name>
<keyword evidence="5 9" id="KW-0812">Transmembrane</keyword>
<dbReference type="GO" id="GO:0005886">
    <property type="term" value="C:plasma membrane"/>
    <property type="evidence" value="ECO:0007669"/>
    <property type="project" value="UniProtKB-SubCell"/>
</dbReference>
<dbReference type="Pfam" id="PF00999">
    <property type="entry name" value="Na_H_Exchanger"/>
    <property type="match status" value="1"/>
</dbReference>
<keyword evidence="8 9" id="KW-0472">Membrane</keyword>
<dbReference type="Gene3D" id="1.20.1530.20">
    <property type="match status" value="1"/>
</dbReference>
<evidence type="ECO:0000256" key="4">
    <source>
        <dbReference type="ARBA" id="ARBA00022475"/>
    </source>
</evidence>
<evidence type="ECO:0000256" key="1">
    <source>
        <dbReference type="ARBA" id="ARBA00004651"/>
    </source>
</evidence>